<reference evidence="2" key="1">
    <citation type="submission" date="2022-07" db="EMBL/GenBank/DDBJ databases">
        <title>Complete genome of Vibrio japonicus strain JCM 31412T and phylogenomic assessment of the Nereis clade of the genus Vibrio.</title>
        <authorList>
            <person name="Shlafstein M.D."/>
            <person name="Emsley S.A."/>
            <person name="Ushijima B."/>
            <person name="Videau P."/>
            <person name="Saw J.H."/>
        </authorList>
    </citation>
    <scope>NUCLEOTIDE SEQUENCE</scope>
    <source>
        <strain evidence="2">JCM 31412</strain>
    </source>
</reference>
<gene>
    <name evidence="1" type="ORF">NP165_18095</name>
    <name evidence="2" type="ORF">NP165_18250</name>
</gene>
<dbReference type="EMBL" id="CP102097">
    <property type="protein sequence ID" value="UUM32228.1"/>
    <property type="molecule type" value="Genomic_DNA"/>
</dbReference>
<organism evidence="2 3">
    <name type="scientific">Vibrio japonicus</name>
    <dbReference type="NCBI Taxonomy" id="1824638"/>
    <lineage>
        <taxon>Bacteria</taxon>
        <taxon>Pseudomonadati</taxon>
        <taxon>Pseudomonadota</taxon>
        <taxon>Gammaproteobacteria</taxon>
        <taxon>Vibrionales</taxon>
        <taxon>Vibrionaceae</taxon>
        <taxon>Vibrio</taxon>
    </lineage>
</organism>
<dbReference type="EMBL" id="CP102097">
    <property type="protein sequence ID" value="UUM32201.1"/>
    <property type="molecule type" value="Genomic_DNA"/>
</dbReference>
<dbReference type="RefSeq" id="WP_257085885.1">
    <property type="nucleotide sequence ID" value="NZ_CP102097.1"/>
</dbReference>
<evidence type="ECO:0000313" key="1">
    <source>
        <dbReference type="EMBL" id="UUM32201.1"/>
    </source>
</evidence>
<evidence type="ECO:0008006" key="4">
    <source>
        <dbReference type="Google" id="ProtNLM"/>
    </source>
</evidence>
<evidence type="ECO:0000313" key="3">
    <source>
        <dbReference type="Proteomes" id="UP001058602"/>
    </source>
</evidence>
<keyword evidence="3" id="KW-1185">Reference proteome</keyword>
<accession>A0ABY5LMZ4</accession>
<name>A0ABY5LMZ4_9VIBR</name>
<dbReference type="Proteomes" id="UP001058602">
    <property type="component" value="Chromosome 2"/>
</dbReference>
<sequence length="94" mass="10493">MEKSITLNLTFELIHQNAERIMEIYSGLDGWLSDSQYPAWYGQYGDENYIVVSSEPSGLVVTGNVGNQLWLGWVTVLCSKLTLAVGQPIHDAEM</sequence>
<evidence type="ECO:0000313" key="2">
    <source>
        <dbReference type="EMBL" id="UUM32228.1"/>
    </source>
</evidence>
<protein>
    <recommendedName>
        <fullName evidence="4">GNAT family N-acetyltransferase</fullName>
    </recommendedName>
</protein>
<proteinExistence type="predicted"/>